<dbReference type="InterPro" id="IPR009562">
    <property type="entry name" value="DUF1178"/>
</dbReference>
<dbReference type="AlphaFoldDB" id="A0A645I2W2"/>
<accession>A0A645I2W2</accession>
<dbReference type="EMBL" id="VSSQ01104132">
    <property type="protein sequence ID" value="MPN44759.1"/>
    <property type="molecule type" value="Genomic_DNA"/>
</dbReference>
<organism evidence="1">
    <name type="scientific">bioreactor metagenome</name>
    <dbReference type="NCBI Taxonomy" id="1076179"/>
    <lineage>
        <taxon>unclassified sequences</taxon>
        <taxon>metagenomes</taxon>
        <taxon>ecological metagenomes</taxon>
    </lineage>
</organism>
<name>A0A645I2W2_9ZZZZ</name>
<reference evidence="1" key="1">
    <citation type="submission" date="2019-08" db="EMBL/GenBank/DDBJ databases">
        <authorList>
            <person name="Kucharzyk K."/>
            <person name="Murdoch R.W."/>
            <person name="Higgins S."/>
            <person name="Loffler F."/>
        </authorList>
    </citation>
    <scope>NUCLEOTIDE SEQUENCE</scope>
</reference>
<comment type="caution">
    <text evidence="1">The sequence shown here is derived from an EMBL/GenBank/DDBJ whole genome shotgun (WGS) entry which is preliminary data.</text>
</comment>
<sequence length="64" mass="7096">MVDAIVANSEDVGQSFAEEARKIYYSEAPERPIRGQASADECEELRNEGIQILSLPAVKEEDLN</sequence>
<dbReference type="Pfam" id="PF06676">
    <property type="entry name" value="DUF1178"/>
    <property type="match status" value="1"/>
</dbReference>
<evidence type="ECO:0008006" key="2">
    <source>
        <dbReference type="Google" id="ProtNLM"/>
    </source>
</evidence>
<protein>
    <recommendedName>
        <fullName evidence="2">DUF1178 domain-containing protein</fullName>
    </recommendedName>
</protein>
<gene>
    <name evidence="1" type="ORF">SDC9_192324</name>
</gene>
<proteinExistence type="predicted"/>
<evidence type="ECO:0000313" key="1">
    <source>
        <dbReference type="EMBL" id="MPN44759.1"/>
    </source>
</evidence>